<keyword evidence="4" id="KW-1185">Reference proteome</keyword>
<dbReference type="PANTHER" id="PTHR46558:SF11">
    <property type="entry name" value="HTH-TYPE TRANSCRIPTIONAL REGULATOR XRE"/>
    <property type="match status" value="1"/>
</dbReference>
<dbReference type="SMART" id="SM00530">
    <property type="entry name" value="HTH_XRE"/>
    <property type="match status" value="1"/>
</dbReference>
<dbReference type="EMBL" id="JBHTBW010000021">
    <property type="protein sequence ID" value="MFC7441433.1"/>
    <property type="molecule type" value="Genomic_DNA"/>
</dbReference>
<dbReference type="Pfam" id="PF01381">
    <property type="entry name" value="HTH_3"/>
    <property type="match status" value="1"/>
</dbReference>
<dbReference type="CDD" id="cd00093">
    <property type="entry name" value="HTH_XRE"/>
    <property type="match status" value="1"/>
</dbReference>
<dbReference type="PROSITE" id="PS50943">
    <property type="entry name" value="HTH_CROC1"/>
    <property type="match status" value="1"/>
</dbReference>
<dbReference type="Proteomes" id="UP001596500">
    <property type="component" value="Unassembled WGS sequence"/>
</dbReference>
<keyword evidence="1" id="KW-0238">DNA-binding</keyword>
<dbReference type="InterPro" id="IPR001387">
    <property type="entry name" value="Cro/C1-type_HTH"/>
</dbReference>
<dbReference type="PANTHER" id="PTHR46558">
    <property type="entry name" value="TRACRIPTIONAL REGULATORY PROTEIN-RELATED-RELATED"/>
    <property type="match status" value="1"/>
</dbReference>
<evidence type="ECO:0000313" key="4">
    <source>
        <dbReference type="Proteomes" id="UP001596500"/>
    </source>
</evidence>
<gene>
    <name evidence="3" type="ORF">ACFQNG_09715</name>
</gene>
<reference evidence="4" key="1">
    <citation type="journal article" date="2019" name="Int. J. Syst. Evol. Microbiol.">
        <title>The Global Catalogue of Microorganisms (GCM) 10K type strain sequencing project: providing services to taxonomists for standard genome sequencing and annotation.</title>
        <authorList>
            <consortium name="The Broad Institute Genomics Platform"/>
            <consortium name="The Broad Institute Genome Sequencing Center for Infectious Disease"/>
            <person name="Wu L."/>
            <person name="Ma J."/>
        </authorList>
    </citation>
    <scope>NUCLEOTIDE SEQUENCE [LARGE SCALE GENOMIC DNA]</scope>
    <source>
        <strain evidence="4">CGMCC 1.12942</strain>
    </source>
</reference>
<comment type="caution">
    <text evidence="3">The sequence shown here is derived from an EMBL/GenBank/DDBJ whole genome shotgun (WGS) entry which is preliminary data.</text>
</comment>
<dbReference type="RefSeq" id="WP_379864716.1">
    <property type="nucleotide sequence ID" value="NZ_JBHTBW010000021.1"/>
</dbReference>
<feature type="domain" description="HTH cro/C1-type" evidence="2">
    <location>
        <begin position="6"/>
        <end position="60"/>
    </location>
</feature>
<protein>
    <submittedName>
        <fullName evidence="3">Helix-turn-helix domain-containing protein</fullName>
    </submittedName>
</protein>
<evidence type="ECO:0000256" key="1">
    <source>
        <dbReference type="ARBA" id="ARBA00023125"/>
    </source>
</evidence>
<proteinExistence type="predicted"/>
<evidence type="ECO:0000313" key="3">
    <source>
        <dbReference type="EMBL" id="MFC7441433.1"/>
    </source>
</evidence>
<accession>A0ABW2RK99</accession>
<sequence length="123" mass="14178">MFSARLRSARKKKNLSQEKLAELVGTTKATISNYENEYSSPSNEMLIKLSDVLDVTTDYLLGRSDRPDLVKSNMMTEVEIEELFINNPKIQTKYKGRELTDEEMVKVAKMLEVILDREDKSKN</sequence>
<dbReference type="SUPFAM" id="SSF47413">
    <property type="entry name" value="lambda repressor-like DNA-binding domains"/>
    <property type="match status" value="1"/>
</dbReference>
<organism evidence="3 4">
    <name type="scientific">Laceyella putida</name>
    <dbReference type="NCBI Taxonomy" id="110101"/>
    <lineage>
        <taxon>Bacteria</taxon>
        <taxon>Bacillati</taxon>
        <taxon>Bacillota</taxon>
        <taxon>Bacilli</taxon>
        <taxon>Bacillales</taxon>
        <taxon>Thermoactinomycetaceae</taxon>
        <taxon>Laceyella</taxon>
    </lineage>
</organism>
<name>A0ABW2RK99_9BACL</name>
<dbReference type="InterPro" id="IPR010982">
    <property type="entry name" value="Lambda_DNA-bd_dom_sf"/>
</dbReference>
<dbReference type="Gene3D" id="1.10.260.40">
    <property type="entry name" value="lambda repressor-like DNA-binding domains"/>
    <property type="match status" value="1"/>
</dbReference>
<evidence type="ECO:0000259" key="2">
    <source>
        <dbReference type="PROSITE" id="PS50943"/>
    </source>
</evidence>